<dbReference type="Proteomes" id="UP000002051">
    <property type="component" value="Chromosome 3"/>
</dbReference>
<sequence length="139" mass="16578">MINTVVEEVGEDNVVQFMIDKHGCLLKKWERKALKNMILDKVFWKDIVICLRGIKKPAMRFIYEAMDQAKDYKPILNIIDDRWDKIFHRPLHVAAYYLNPQLHYAPGPGFQMHDFKKQIWNFGTRLVKQTLDKSTLEVW</sequence>
<evidence type="ECO:0000313" key="1">
    <source>
        <dbReference type="EMBL" id="AES69389.1"/>
    </source>
</evidence>
<evidence type="ECO:0000313" key="3">
    <source>
        <dbReference type="Proteomes" id="UP000002051"/>
    </source>
</evidence>
<dbReference type="PaxDb" id="3880-AES69389"/>
<reference evidence="1 3" key="1">
    <citation type="journal article" date="2011" name="Nature">
        <title>The Medicago genome provides insight into the evolution of rhizobial symbioses.</title>
        <authorList>
            <person name="Young N.D."/>
            <person name="Debelle F."/>
            <person name="Oldroyd G.E."/>
            <person name="Geurts R."/>
            <person name="Cannon S.B."/>
            <person name="Udvardi M.K."/>
            <person name="Benedito V.A."/>
            <person name="Mayer K.F."/>
            <person name="Gouzy J."/>
            <person name="Schoof H."/>
            <person name="Van de Peer Y."/>
            <person name="Proost S."/>
            <person name="Cook D.R."/>
            <person name="Meyers B.C."/>
            <person name="Spannagl M."/>
            <person name="Cheung F."/>
            <person name="De Mita S."/>
            <person name="Krishnakumar V."/>
            <person name="Gundlach H."/>
            <person name="Zhou S."/>
            <person name="Mudge J."/>
            <person name="Bharti A.K."/>
            <person name="Murray J.D."/>
            <person name="Naoumkina M.A."/>
            <person name="Rosen B."/>
            <person name="Silverstein K.A."/>
            <person name="Tang H."/>
            <person name="Rombauts S."/>
            <person name="Zhao P.X."/>
            <person name="Zhou P."/>
            <person name="Barbe V."/>
            <person name="Bardou P."/>
            <person name="Bechner M."/>
            <person name="Bellec A."/>
            <person name="Berger A."/>
            <person name="Berges H."/>
            <person name="Bidwell S."/>
            <person name="Bisseling T."/>
            <person name="Choisne N."/>
            <person name="Couloux A."/>
            <person name="Denny R."/>
            <person name="Deshpande S."/>
            <person name="Dai X."/>
            <person name="Doyle J.J."/>
            <person name="Dudez A.M."/>
            <person name="Farmer A.D."/>
            <person name="Fouteau S."/>
            <person name="Franken C."/>
            <person name="Gibelin C."/>
            <person name="Gish J."/>
            <person name="Goldstein S."/>
            <person name="Gonzalez A.J."/>
            <person name="Green P.J."/>
            <person name="Hallab A."/>
            <person name="Hartog M."/>
            <person name="Hua A."/>
            <person name="Humphray S.J."/>
            <person name="Jeong D.H."/>
            <person name="Jing Y."/>
            <person name="Jocker A."/>
            <person name="Kenton S.M."/>
            <person name="Kim D.J."/>
            <person name="Klee K."/>
            <person name="Lai H."/>
            <person name="Lang C."/>
            <person name="Lin S."/>
            <person name="Macmil S.L."/>
            <person name="Magdelenat G."/>
            <person name="Matthews L."/>
            <person name="McCorrison J."/>
            <person name="Monaghan E.L."/>
            <person name="Mun J.H."/>
            <person name="Najar F.Z."/>
            <person name="Nicholson C."/>
            <person name="Noirot C."/>
            <person name="O'Bleness M."/>
            <person name="Paule C.R."/>
            <person name="Poulain J."/>
            <person name="Prion F."/>
            <person name="Qin B."/>
            <person name="Qu C."/>
            <person name="Retzel E.F."/>
            <person name="Riddle C."/>
            <person name="Sallet E."/>
            <person name="Samain S."/>
            <person name="Samson N."/>
            <person name="Sanders I."/>
            <person name="Saurat O."/>
            <person name="Scarpelli C."/>
            <person name="Schiex T."/>
            <person name="Segurens B."/>
            <person name="Severin A.J."/>
            <person name="Sherrier D.J."/>
            <person name="Shi R."/>
            <person name="Sims S."/>
            <person name="Singer S.R."/>
            <person name="Sinharoy S."/>
            <person name="Sterck L."/>
            <person name="Viollet A."/>
            <person name="Wang B.B."/>
            <person name="Wang K."/>
            <person name="Wang M."/>
            <person name="Wang X."/>
            <person name="Warfsmann J."/>
            <person name="Weissenbach J."/>
            <person name="White D.D."/>
            <person name="White J.D."/>
            <person name="Wiley G.B."/>
            <person name="Wincker P."/>
            <person name="Xing Y."/>
            <person name="Yang L."/>
            <person name="Yao Z."/>
            <person name="Ying F."/>
            <person name="Zhai J."/>
            <person name="Zhou L."/>
            <person name="Zuber A."/>
            <person name="Denarie J."/>
            <person name="Dixon R.A."/>
            <person name="May G.D."/>
            <person name="Schwartz D.C."/>
            <person name="Rogers J."/>
            <person name="Quetier F."/>
            <person name="Town C.D."/>
            <person name="Roe B.A."/>
        </authorList>
    </citation>
    <scope>NUCLEOTIDE SEQUENCE [LARGE SCALE GENOMIC DNA]</scope>
    <source>
        <strain evidence="1">A17</strain>
        <strain evidence="2 3">cv. Jemalong A17</strain>
    </source>
</reference>
<accession>G7IZE5</accession>
<dbReference type="AlphaFoldDB" id="G7IZE5"/>
<dbReference type="OMA" id="MIDSDEK"/>
<protein>
    <submittedName>
        <fullName evidence="1 2">Uncharacterized protein</fullName>
    </submittedName>
</protein>
<dbReference type="EMBL" id="CM001219">
    <property type="protein sequence ID" value="AES69389.1"/>
    <property type="molecule type" value="Genomic_DNA"/>
</dbReference>
<reference evidence="2" key="3">
    <citation type="submission" date="2015-04" db="UniProtKB">
        <authorList>
            <consortium name="EnsemblPlants"/>
        </authorList>
    </citation>
    <scope>IDENTIFICATION</scope>
    <source>
        <strain evidence="2">cv. Jemalong A17</strain>
    </source>
</reference>
<dbReference type="EnsemblPlants" id="AES69389">
    <property type="protein sequence ID" value="AES69389"/>
    <property type="gene ID" value="MTR_3g028350"/>
</dbReference>
<dbReference type="HOGENOM" id="CLU_1848074_0_0_1"/>
<dbReference type="InterPro" id="IPR012337">
    <property type="entry name" value="RNaseH-like_sf"/>
</dbReference>
<name>G7IZE5_MEDTR</name>
<gene>
    <name evidence="1" type="ordered locus">MTR_3g028350</name>
</gene>
<reference evidence="1 3" key="2">
    <citation type="journal article" date="2014" name="BMC Genomics">
        <title>An improved genome release (version Mt4.0) for the model legume Medicago truncatula.</title>
        <authorList>
            <person name="Tang H."/>
            <person name="Krishnakumar V."/>
            <person name="Bidwell S."/>
            <person name="Rosen B."/>
            <person name="Chan A."/>
            <person name="Zhou S."/>
            <person name="Gentzbittel L."/>
            <person name="Childs K.L."/>
            <person name="Yandell M."/>
            <person name="Gundlach H."/>
            <person name="Mayer K.F."/>
            <person name="Schwartz D.C."/>
            <person name="Town C.D."/>
        </authorList>
    </citation>
    <scope>GENOME REANNOTATION</scope>
    <source>
        <strain evidence="2 3">cv. Jemalong A17</strain>
    </source>
</reference>
<organism evidence="1 3">
    <name type="scientific">Medicago truncatula</name>
    <name type="common">Barrel medic</name>
    <name type="synonym">Medicago tribuloides</name>
    <dbReference type="NCBI Taxonomy" id="3880"/>
    <lineage>
        <taxon>Eukaryota</taxon>
        <taxon>Viridiplantae</taxon>
        <taxon>Streptophyta</taxon>
        <taxon>Embryophyta</taxon>
        <taxon>Tracheophyta</taxon>
        <taxon>Spermatophyta</taxon>
        <taxon>Magnoliopsida</taxon>
        <taxon>eudicotyledons</taxon>
        <taxon>Gunneridae</taxon>
        <taxon>Pentapetalae</taxon>
        <taxon>rosids</taxon>
        <taxon>fabids</taxon>
        <taxon>Fabales</taxon>
        <taxon>Fabaceae</taxon>
        <taxon>Papilionoideae</taxon>
        <taxon>50 kb inversion clade</taxon>
        <taxon>NPAAA clade</taxon>
        <taxon>Hologalegina</taxon>
        <taxon>IRL clade</taxon>
        <taxon>Trifolieae</taxon>
        <taxon>Medicago</taxon>
    </lineage>
</organism>
<dbReference type="SUPFAM" id="SSF53098">
    <property type="entry name" value="Ribonuclease H-like"/>
    <property type="match status" value="1"/>
</dbReference>
<proteinExistence type="predicted"/>
<evidence type="ECO:0000313" key="2">
    <source>
        <dbReference type="EnsemblPlants" id="AES69389"/>
    </source>
</evidence>
<keyword evidence="3" id="KW-1185">Reference proteome</keyword>